<evidence type="ECO:0000256" key="3">
    <source>
        <dbReference type="ARBA" id="ARBA00023163"/>
    </source>
</evidence>
<evidence type="ECO:0000259" key="5">
    <source>
        <dbReference type="PROSITE" id="PS51063"/>
    </source>
</evidence>
<sequence length="335" mass="36911">MGRGEFAAVSILYECLLRLSDWLPKLKNRAMIDLHQVSTATLKLNKDEAASVLVIRALRSSAIKVKGQMKSTRAATTPMLITTLGGAFPMLETHSPPPLLKAACSSCSVVELCLPIGLTGSEVDRLDTLIVQRYKVKKGTALYRAGDPLRSLYAVRIGSFKTSVLSVDGREQVTGFHIPGEMLGLDAISADQHACTAYALEDSEVCPIHFAQLEKLAQSLPSLQHNLNKLLSREIVRDHSMLMLMGNMNSDERLAAFLLNLSQRLSVRGYSSKEFVLKMRREELGSYLGLRLETICRGIAHLRDQGLVEIAGRDVTIQNMDGLKHMVSGCNRQPH</sequence>
<dbReference type="InterPro" id="IPR018490">
    <property type="entry name" value="cNMP-bd_dom_sf"/>
</dbReference>
<dbReference type="InterPro" id="IPR050397">
    <property type="entry name" value="Env_Response_Regulators"/>
</dbReference>
<dbReference type="GO" id="GO:0003677">
    <property type="term" value="F:DNA binding"/>
    <property type="evidence" value="ECO:0007669"/>
    <property type="project" value="UniProtKB-KW"/>
</dbReference>
<keyword evidence="1" id="KW-0805">Transcription regulation</keyword>
<dbReference type="CDD" id="cd00092">
    <property type="entry name" value="HTH_CRP"/>
    <property type="match status" value="1"/>
</dbReference>
<feature type="domain" description="Cyclic nucleotide-binding" evidence="4">
    <location>
        <begin position="126"/>
        <end position="188"/>
    </location>
</feature>
<dbReference type="PANTHER" id="PTHR24567">
    <property type="entry name" value="CRP FAMILY TRANSCRIPTIONAL REGULATORY PROTEIN"/>
    <property type="match status" value="1"/>
</dbReference>
<proteinExistence type="predicted"/>
<dbReference type="PROSITE" id="PS50042">
    <property type="entry name" value="CNMP_BINDING_3"/>
    <property type="match status" value="1"/>
</dbReference>
<evidence type="ECO:0000313" key="7">
    <source>
        <dbReference type="Proteomes" id="UP000325779"/>
    </source>
</evidence>
<dbReference type="InterPro" id="IPR036388">
    <property type="entry name" value="WH-like_DNA-bd_sf"/>
</dbReference>
<keyword evidence="2" id="KW-0238">DNA-binding</keyword>
<dbReference type="CDD" id="cd00038">
    <property type="entry name" value="CAP_ED"/>
    <property type="match status" value="1"/>
</dbReference>
<reference evidence="6 7" key="1">
    <citation type="submission" date="2019-09" db="EMBL/GenBank/DDBJ databases">
        <authorList>
            <person name="Chandra G."/>
            <person name="Truman W A."/>
        </authorList>
    </citation>
    <scope>NUCLEOTIDE SEQUENCE [LARGE SCALE GENOMIC DNA]</scope>
    <source>
        <strain evidence="6">PS732</strain>
    </source>
</reference>
<feature type="domain" description="HTH crp-type" evidence="5">
    <location>
        <begin position="248"/>
        <end position="321"/>
    </location>
</feature>
<evidence type="ECO:0000256" key="2">
    <source>
        <dbReference type="ARBA" id="ARBA00023125"/>
    </source>
</evidence>
<dbReference type="AlphaFoldDB" id="A0ABD7VJV9"/>
<dbReference type="Proteomes" id="UP000325779">
    <property type="component" value="Unassembled WGS sequence"/>
</dbReference>
<gene>
    <name evidence="6" type="ORF">PS732_04044</name>
</gene>
<dbReference type="SUPFAM" id="SSF46785">
    <property type="entry name" value="Winged helix' DNA-binding domain"/>
    <property type="match status" value="1"/>
</dbReference>
<name>A0ABD7VJV9_PSEFL</name>
<evidence type="ECO:0000313" key="6">
    <source>
        <dbReference type="EMBL" id="VVP24275.1"/>
    </source>
</evidence>
<protein>
    <recommendedName>
        <fullName evidence="8">Crp/Fnr family transcriptional regulator</fullName>
    </recommendedName>
</protein>
<dbReference type="PROSITE" id="PS51063">
    <property type="entry name" value="HTH_CRP_2"/>
    <property type="match status" value="1"/>
</dbReference>
<dbReference type="SMART" id="SM00100">
    <property type="entry name" value="cNMP"/>
    <property type="match status" value="1"/>
</dbReference>
<dbReference type="SUPFAM" id="SSF51206">
    <property type="entry name" value="cAMP-binding domain-like"/>
    <property type="match status" value="1"/>
</dbReference>
<dbReference type="Gene3D" id="1.10.10.10">
    <property type="entry name" value="Winged helix-like DNA-binding domain superfamily/Winged helix DNA-binding domain"/>
    <property type="match status" value="1"/>
</dbReference>
<dbReference type="InterPro" id="IPR000595">
    <property type="entry name" value="cNMP-bd_dom"/>
</dbReference>
<dbReference type="FunFam" id="1.10.10.10:FF:000028">
    <property type="entry name" value="Fumarate/nitrate reduction transcriptional regulator Fnr"/>
    <property type="match status" value="1"/>
</dbReference>
<dbReference type="Pfam" id="PF00027">
    <property type="entry name" value="cNMP_binding"/>
    <property type="match status" value="1"/>
</dbReference>
<accession>A0ABD7VJV9</accession>
<dbReference type="PRINTS" id="PR00034">
    <property type="entry name" value="HTHCRP"/>
</dbReference>
<dbReference type="SMART" id="SM00419">
    <property type="entry name" value="HTH_CRP"/>
    <property type="match status" value="1"/>
</dbReference>
<dbReference type="Pfam" id="PF13545">
    <property type="entry name" value="HTH_Crp_2"/>
    <property type="match status" value="1"/>
</dbReference>
<evidence type="ECO:0000256" key="1">
    <source>
        <dbReference type="ARBA" id="ARBA00023015"/>
    </source>
</evidence>
<comment type="caution">
    <text evidence="6">The sequence shown here is derived from an EMBL/GenBank/DDBJ whole genome shotgun (WGS) entry which is preliminary data.</text>
</comment>
<organism evidence="6 7">
    <name type="scientific">Pseudomonas fluorescens</name>
    <dbReference type="NCBI Taxonomy" id="294"/>
    <lineage>
        <taxon>Bacteria</taxon>
        <taxon>Pseudomonadati</taxon>
        <taxon>Pseudomonadota</taxon>
        <taxon>Gammaproteobacteria</taxon>
        <taxon>Pseudomonadales</taxon>
        <taxon>Pseudomonadaceae</taxon>
        <taxon>Pseudomonas</taxon>
    </lineage>
</organism>
<dbReference type="InterPro" id="IPR012318">
    <property type="entry name" value="HTH_CRP"/>
</dbReference>
<dbReference type="InterPro" id="IPR014710">
    <property type="entry name" value="RmlC-like_jellyroll"/>
</dbReference>
<evidence type="ECO:0000259" key="4">
    <source>
        <dbReference type="PROSITE" id="PS50042"/>
    </source>
</evidence>
<dbReference type="InterPro" id="IPR036390">
    <property type="entry name" value="WH_DNA-bd_sf"/>
</dbReference>
<dbReference type="NCBIfam" id="NF008365">
    <property type="entry name" value="PRK11161.1"/>
    <property type="match status" value="1"/>
</dbReference>
<evidence type="ECO:0008006" key="8">
    <source>
        <dbReference type="Google" id="ProtNLM"/>
    </source>
</evidence>
<dbReference type="Gene3D" id="2.60.120.10">
    <property type="entry name" value="Jelly Rolls"/>
    <property type="match status" value="1"/>
</dbReference>
<dbReference type="EMBL" id="CABVIJ010000019">
    <property type="protein sequence ID" value="VVP24275.1"/>
    <property type="molecule type" value="Genomic_DNA"/>
</dbReference>
<dbReference type="PANTHER" id="PTHR24567:SF75">
    <property type="entry name" value="FUMARATE AND NITRATE REDUCTION REGULATORY PROTEIN"/>
    <property type="match status" value="1"/>
</dbReference>
<keyword evidence="3" id="KW-0804">Transcription</keyword>